<gene>
    <name evidence="1" type="ORF">RM812_29730</name>
</gene>
<proteinExistence type="predicted"/>
<dbReference type="SUPFAM" id="SSF55961">
    <property type="entry name" value="Bet v1-like"/>
    <property type="match status" value="1"/>
</dbReference>
<name>A0ABU3AVY6_9ACTN</name>
<dbReference type="RefSeq" id="WP_311579048.1">
    <property type="nucleotide sequence ID" value="NZ_JAVRFH010000039.1"/>
</dbReference>
<evidence type="ECO:0000313" key="1">
    <source>
        <dbReference type="EMBL" id="MDT0614363.1"/>
    </source>
</evidence>
<reference evidence="1" key="1">
    <citation type="submission" date="2024-05" db="EMBL/GenBank/DDBJ databases">
        <title>30 novel species of actinomycetes from the DSMZ collection.</title>
        <authorList>
            <person name="Nouioui I."/>
        </authorList>
    </citation>
    <scope>NUCLEOTIDE SEQUENCE</scope>
    <source>
        <strain evidence="1">DSM 40712</strain>
    </source>
</reference>
<sequence>MTTTLPGNPENTTADLDMSGYRVTRRAWVAADPGRAYDLLSTVSNIGRWSPHAIRAQYEEGAGAWAGAWFRGRNQRGGTEWDSRSQVQEAVRGVEFTYTVLGSAPVPVVRWRWTFTPDGSGTLLTQTWQLLEADPVLGSTYADLDTLREVTAGSMEDTLVALARWISENPAV</sequence>
<accession>A0ABU3AVY6</accession>
<evidence type="ECO:0000313" key="2">
    <source>
        <dbReference type="Proteomes" id="UP001180724"/>
    </source>
</evidence>
<dbReference type="Gene3D" id="3.30.530.20">
    <property type="match status" value="1"/>
</dbReference>
<keyword evidence="2" id="KW-1185">Reference proteome</keyword>
<dbReference type="Proteomes" id="UP001180724">
    <property type="component" value="Unassembled WGS sequence"/>
</dbReference>
<organism evidence="1 2">
    <name type="scientific">Streptomyces lancefieldiae</name>
    <dbReference type="NCBI Taxonomy" id="3075520"/>
    <lineage>
        <taxon>Bacteria</taxon>
        <taxon>Bacillati</taxon>
        <taxon>Actinomycetota</taxon>
        <taxon>Actinomycetes</taxon>
        <taxon>Kitasatosporales</taxon>
        <taxon>Streptomycetaceae</taxon>
        <taxon>Streptomyces</taxon>
    </lineage>
</organism>
<protein>
    <submittedName>
        <fullName evidence="1">SRPBCC family protein</fullName>
    </submittedName>
</protein>
<dbReference type="InterPro" id="IPR023393">
    <property type="entry name" value="START-like_dom_sf"/>
</dbReference>
<dbReference type="CDD" id="cd07812">
    <property type="entry name" value="SRPBCC"/>
    <property type="match status" value="1"/>
</dbReference>
<dbReference type="Pfam" id="PF10604">
    <property type="entry name" value="Polyketide_cyc2"/>
    <property type="match status" value="1"/>
</dbReference>
<dbReference type="InterPro" id="IPR019587">
    <property type="entry name" value="Polyketide_cyclase/dehydratase"/>
</dbReference>
<comment type="caution">
    <text evidence="1">The sequence shown here is derived from an EMBL/GenBank/DDBJ whole genome shotgun (WGS) entry which is preliminary data.</text>
</comment>
<dbReference type="EMBL" id="JAVRFH010000039">
    <property type="protein sequence ID" value="MDT0614363.1"/>
    <property type="molecule type" value="Genomic_DNA"/>
</dbReference>